<sequence length="36" mass="4128">MASGPPNYFTTVTTNHYLSDRLHTKLSHEGKRSENH</sequence>
<protein>
    <submittedName>
        <fullName evidence="1">Uncharacterized protein</fullName>
    </submittedName>
</protein>
<dbReference type="Gramene" id="KQK94876">
    <property type="protein sequence ID" value="KQK94876"/>
    <property type="gene ID" value="SETIT_028611mg"/>
</dbReference>
<proteinExistence type="predicted"/>
<organism evidence="1 2">
    <name type="scientific">Setaria italica</name>
    <name type="common">Foxtail millet</name>
    <name type="synonym">Panicum italicum</name>
    <dbReference type="NCBI Taxonomy" id="4555"/>
    <lineage>
        <taxon>Eukaryota</taxon>
        <taxon>Viridiplantae</taxon>
        <taxon>Streptophyta</taxon>
        <taxon>Embryophyta</taxon>
        <taxon>Tracheophyta</taxon>
        <taxon>Spermatophyta</taxon>
        <taxon>Magnoliopsida</taxon>
        <taxon>Liliopsida</taxon>
        <taxon>Poales</taxon>
        <taxon>Poaceae</taxon>
        <taxon>PACMAD clade</taxon>
        <taxon>Panicoideae</taxon>
        <taxon>Panicodae</taxon>
        <taxon>Paniceae</taxon>
        <taxon>Cenchrinae</taxon>
        <taxon>Setaria</taxon>
    </lineage>
</organism>
<reference evidence="2" key="1">
    <citation type="journal article" date="2012" name="Nat. Biotechnol.">
        <title>Reference genome sequence of the model plant Setaria.</title>
        <authorList>
            <person name="Bennetzen J.L."/>
            <person name="Schmutz J."/>
            <person name="Wang H."/>
            <person name="Percifield R."/>
            <person name="Hawkins J."/>
            <person name="Pontaroli A.C."/>
            <person name="Estep M."/>
            <person name="Feng L."/>
            <person name="Vaughn J.N."/>
            <person name="Grimwood J."/>
            <person name="Jenkins J."/>
            <person name="Barry K."/>
            <person name="Lindquist E."/>
            <person name="Hellsten U."/>
            <person name="Deshpande S."/>
            <person name="Wang X."/>
            <person name="Wu X."/>
            <person name="Mitros T."/>
            <person name="Triplett J."/>
            <person name="Yang X."/>
            <person name="Ye C.Y."/>
            <person name="Mauro-Herrera M."/>
            <person name="Wang L."/>
            <person name="Li P."/>
            <person name="Sharma M."/>
            <person name="Sharma R."/>
            <person name="Ronald P.C."/>
            <person name="Panaud O."/>
            <person name="Kellogg E.A."/>
            <person name="Brutnell T.P."/>
            <person name="Doust A.N."/>
            <person name="Tuskan G.A."/>
            <person name="Rokhsar D."/>
            <person name="Devos K.M."/>
        </authorList>
    </citation>
    <scope>NUCLEOTIDE SEQUENCE [LARGE SCALE GENOMIC DNA]</scope>
    <source>
        <strain evidence="2">cv. Yugu1</strain>
    </source>
</reference>
<dbReference type="AlphaFoldDB" id="K3ZPT1"/>
<evidence type="ECO:0000313" key="2">
    <source>
        <dbReference type="Proteomes" id="UP000004995"/>
    </source>
</evidence>
<keyword evidence="2" id="KW-1185">Reference proteome</keyword>
<dbReference type="Proteomes" id="UP000004995">
    <property type="component" value="Unassembled WGS sequence"/>
</dbReference>
<name>K3ZPT1_SETIT</name>
<dbReference type="InParanoid" id="K3ZPT1"/>
<reference evidence="1" key="2">
    <citation type="submission" date="2018-08" db="UniProtKB">
        <authorList>
            <consortium name="EnsemblPlants"/>
        </authorList>
    </citation>
    <scope>IDENTIFICATION</scope>
    <source>
        <strain evidence="1">Yugu1</strain>
    </source>
</reference>
<dbReference type="EnsemblPlants" id="KQK94876">
    <property type="protein sequence ID" value="KQK94876"/>
    <property type="gene ID" value="SETIT_028611mg"/>
</dbReference>
<evidence type="ECO:0000313" key="1">
    <source>
        <dbReference type="EnsemblPlants" id="KQK94876"/>
    </source>
</evidence>
<dbReference type="EMBL" id="AGNK02005025">
    <property type="status" value="NOT_ANNOTATED_CDS"/>
    <property type="molecule type" value="Genomic_DNA"/>
</dbReference>
<accession>K3ZPT1</accession>
<dbReference type="HOGENOM" id="CLU_3360622_0_0_1"/>